<evidence type="ECO:0000256" key="4">
    <source>
        <dbReference type="ARBA" id="ARBA00022989"/>
    </source>
</evidence>
<evidence type="ECO:0000313" key="8">
    <source>
        <dbReference type="Proteomes" id="UP000215002"/>
    </source>
</evidence>
<keyword evidence="8" id="KW-1185">Reference proteome</keyword>
<keyword evidence="5 6" id="KW-0472">Membrane</keyword>
<feature type="transmembrane region" description="Helical" evidence="6">
    <location>
        <begin position="144"/>
        <end position="166"/>
    </location>
</feature>
<reference evidence="7 8" key="1">
    <citation type="submission" date="2017-08" db="EMBL/GenBank/DDBJ databases">
        <title>Complete genome sequence of Mucilaginibacter sp. strain BJC16-A31.</title>
        <authorList>
            <consortium name="Henan University of Science and Technology"/>
            <person name="You X."/>
        </authorList>
    </citation>
    <scope>NUCLEOTIDE SEQUENCE [LARGE SCALE GENOMIC DNA]</scope>
    <source>
        <strain evidence="7 8">BJC16-A31</strain>
    </source>
</reference>
<proteinExistence type="predicted"/>
<evidence type="ECO:0000256" key="6">
    <source>
        <dbReference type="SAM" id="Phobius"/>
    </source>
</evidence>
<dbReference type="PANTHER" id="PTHR40277:SF1">
    <property type="entry name" value="BLL5419 PROTEIN"/>
    <property type="match status" value="1"/>
</dbReference>
<accession>A0A223P0R0</accession>
<dbReference type="OrthoDB" id="1123508at2"/>
<name>A0A223P0R0_9SPHI</name>
<protein>
    <recommendedName>
        <fullName evidence="9">TIGR00374 family protein</fullName>
    </recommendedName>
</protein>
<feature type="transmembrane region" description="Helical" evidence="6">
    <location>
        <begin position="103"/>
        <end position="123"/>
    </location>
</feature>
<gene>
    <name evidence="7" type="ORF">MuYL_3649</name>
</gene>
<evidence type="ECO:0000256" key="2">
    <source>
        <dbReference type="ARBA" id="ARBA00022475"/>
    </source>
</evidence>
<keyword evidence="4 6" id="KW-1133">Transmembrane helix</keyword>
<feature type="transmembrane region" description="Helical" evidence="6">
    <location>
        <begin position="206"/>
        <end position="226"/>
    </location>
</feature>
<sequence length="333" mass="37416">MTSIEQAIVNEAEEEIKPKTPKQRFWNVVKTILKIAVTVALLIWVFSKVDVNKVKIRLFEANYWWMLAAFVCLASSMIVSAWRLLSFFKSIGLNLNPKYNLRLYFLGLFYNFLLPGGIGGDGYKMYLINKTYKTPVKKLFWSVMFDRLSGLWAIGLITVALIFLIPQIDIHIGIPLGIFVAGSIVYYFVAYKFFRDYTHRFFEAHAKALLLQSLQLLTIICVILGQPEFHQAGFNGKFSPYLLSFLISALASIIPITAGGAGAREAIFTKLSTVFPMIPDLAIFLATSFYLLSLVVALFGVYYVIRPGRLQEGLPPAADLTIDKPSNPAANKI</sequence>
<organism evidence="7 8">
    <name type="scientific">Mucilaginibacter xinganensis</name>
    <dbReference type="NCBI Taxonomy" id="1234841"/>
    <lineage>
        <taxon>Bacteria</taxon>
        <taxon>Pseudomonadati</taxon>
        <taxon>Bacteroidota</taxon>
        <taxon>Sphingobacteriia</taxon>
        <taxon>Sphingobacteriales</taxon>
        <taxon>Sphingobacteriaceae</taxon>
        <taxon>Mucilaginibacter</taxon>
    </lineage>
</organism>
<dbReference type="AlphaFoldDB" id="A0A223P0R0"/>
<dbReference type="EMBL" id="CP022743">
    <property type="protein sequence ID" value="ASU35534.1"/>
    <property type="molecule type" value="Genomic_DNA"/>
</dbReference>
<feature type="transmembrane region" description="Helical" evidence="6">
    <location>
        <begin position="238"/>
        <end position="261"/>
    </location>
</feature>
<dbReference type="KEGG" id="muc:MuYL_3649"/>
<dbReference type="RefSeq" id="WP_094571700.1">
    <property type="nucleotide sequence ID" value="NZ_CP022743.1"/>
</dbReference>
<dbReference type="Proteomes" id="UP000215002">
    <property type="component" value="Chromosome"/>
</dbReference>
<dbReference type="Pfam" id="PF03706">
    <property type="entry name" value="LPG_synthase_TM"/>
    <property type="match status" value="1"/>
</dbReference>
<dbReference type="PANTHER" id="PTHR40277">
    <property type="entry name" value="BLL5419 PROTEIN"/>
    <property type="match status" value="1"/>
</dbReference>
<dbReference type="InterPro" id="IPR022791">
    <property type="entry name" value="L-PG_synthase/AglD"/>
</dbReference>
<dbReference type="NCBIfam" id="TIGR00374">
    <property type="entry name" value="flippase-like domain"/>
    <property type="match status" value="1"/>
</dbReference>
<evidence type="ECO:0000256" key="5">
    <source>
        <dbReference type="ARBA" id="ARBA00023136"/>
    </source>
</evidence>
<dbReference type="GO" id="GO:0005886">
    <property type="term" value="C:plasma membrane"/>
    <property type="evidence" value="ECO:0007669"/>
    <property type="project" value="UniProtKB-SubCell"/>
</dbReference>
<evidence type="ECO:0000256" key="3">
    <source>
        <dbReference type="ARBA" id="ARBA00022692"/>
    </source>
</evidence>
<feature type="transmembrane region" description="Helical" evidence="6">
    <location>
        <begin position="281"/>
        <end position="305"/>
    </location>
</feature>
<feature type="transmembrane region" description="Helical" evidence="6">
    <location>
        <begin position="31"/>
        <end position="51"/>
    </location>
</feature>
<evidence type="ECO:0008006" key="9">
    <source>
        <dbReference type="Google" id="ProtNLM"/>
    </source>
</evidence>
<keyword evidence="2" id="KW-1003">Cell membrane</keyword>
<comment type="subcellular location">
    <subcellularLocation>
        <location evidence="1">Cell membrane</location>
        <topology evidence="1">Multi-pass membrane protein</topology>
    </subcellularLocation>
</comment>
<feature type="transmembrane region" description="Helical" evidence="6">
    <location>
        <begin position="63"/>
        <end position="83"/>
    </location>
</feature>
<feature type="transmembrane region" description="Helical" evidence="6">
    <location>
        <begin position="172"/>
        <end position="194"/>
    </location>
</feature>
<evidence type="ECO:0000256" key="1">
    <source>
        <dbReference type="ARBA" id="ARBA00004651"/>
    </source>
</evidence>
<keyword evidence="3 6" id="KW-0812">Transmembrane</keyword>
<evidence type="ECO:0000313" key="7">
    <source>
        <dbReference type="EMBL" id="ASU35534.1"/>
    </source>
</evidence>